<dbReference type="FunCoup" id="A0A448YEK5">
    <property type="interactions" value="126"/>
</dbReference>
<dbReference type="AlphaFoldDB" id="A0A448YEK5"/>
<dbReference type="SUPFAM" id="SSF47954">
    <property type="entry name" value="Cyclin-like"/>
    <property type="match status" value="2"/>
</dbReference>
<dbReference type="EMBL" id="CAACVR010000001">
    <property type="protein sequence ID" value="VEU19354.1"/>
    <property type="molecule type" value="Genomic_DNA"/>
</dbReference>
<reference evidence="1 2" key="1">
    <citation type="submission" date="2018-12" db="EMBL/GenBank/DDBJ databases">
        <authorList>
            <person name="Tiukova I."/>
            <person name="Dainat J."/>
        </authorList>
    </citation>
    <scope>NUCLEOTIDE SEQUENCE [LARGE SCALE GENOMIC DNA]</scope>
</reference>
<dbReference type="InterPro" id="IPR043198">
    <property type="entry name" value="Cyclin/Ssn8"/>
</dbReference>
<dbReference type="GO" id="GO:0006357">
    <property type="term" value="P:regulation of transcription by RNA polymerase II"/>
    <property type="evidence" value="ECO:0007669"/>
    <property type="project" value="InterPro"/>
</dbReference>
<dbReference type="PANTHER" id="PTHR10026">
    <property type="entry name" value="CYCLIN"/>
    <property type="match status" value="1"/>
</dbReference>
<dbReference type="InParanoid" id="A0A448YEK5"/>
<dbReference type="OrthoDB" id="4951845at2759"/>
<keyword evidence="2" id="KW-1185">Reference proteome</keyword>
<protein>
    <submittedName>
        <fullName evidence="1">DEKNAAC100133</fullName>
    </submittedName>
</protein>
<proteinExistence type="predicted"/>
<gene>
    <name evidence="1" type="ORF">BRENAR_LOCUS91</name>
</gene>
<dbReference type="InterPro" id="IPR036915">
    <property type="entry name" value="Cyclin-like_sf"/>
</dbReference>
<evidence type="ECO:0000313" key="2">
    <source>
        <dbReference type="Proteomes" id="UP000290900"/>
    </source>
</evidence>
<accession>A0A448YEK5</accession>
<name>A0A448YEK5_BRENA</name>
<evidence type="ECO:0000313" key="1">
    <source>
        <dbReference type="EMBL" id="VEU19354.1"/>
    </source>
</evidence>
<dbReference type="Gene3D" id="1.10.472.10">
    <property type="entry name" value="Cyclin-like"/>
    <property type="match status" value="2"/>
</dbReference>
<sequence>MSVPPEGRVSPSRAVNMIQLSKPFLSSKEITYLMQNNIGNSDQIRMYRLKKRETFQFLIRLIKILQFPVKVLQNCSYFYQTFYLFTDDFPKYANLHYEVGITALFVSLKMNDFIKKLTLVLQEGNTLRAAHVSAQEFDEQRRTIIGMEKTMMECESFDFRNYCIEDLLVKFTKLYKIPEKESYVCWSVLNDLYLTELPLELPAHYNAVIAIRTGLMIFNAVSQTKTNYNIDLHRINMRAENEGLISGVSLLLEYYIDNYSTTFLRDALKDVHMVYESKELVDEILNVKIEFSGKFNSRKGSEGVVSREDLYFQPRNPDTGKYGCIRFVYNKRRYVEEVKDRTHERNYEQNE</sequence>
<dbReference type="GO" id="GO:0016538">
    <property type="term" value="F:cyclin-dependent protein serine/threonine kinase regulator activity"/>
    <property type="evidence" value="ECO:0007669"/>
    <property type="project" value="InterPro"/>
</dbReference>
<organism evidence="1 2">
    <name type="scientific">Brettanomyces naardenensis</name>
    <name type="common">Yeast</name>
    <dbReference type="NCBI Taxonomy" id="13370"/>
    <lineage>
        <taxon>Eukaryota</taxon>
        <taxon>Fungi</taxon>
        <taxon>Dikarya</taxon>
        <taxon>Ascomycota</taxon>
        <taxon>Saccharomycotina</taxon>
        <taxon>Pichiomycetes</taxon>
        <taxon>Pichiales</taxon>
        <taxon>Pichiaceae</taxon>
        <taxon>Brettanomyces</taxon>
    </lineage>
</organism>
<dbReference type="Proteomes" id="UP000290900">
    <property type="component" value="Unassembled WGS sequence"/>
</dbReference>
<dbReference type="STRING" id="13370.A0A448YEK5"/>